<keyword evidence="6" id="KW-1185">Reference proteome</keyword>
<dbReference type="InterPro" id="IPR019734">
    <property type="entry name" value="TPR_rpt"/>
</dbReference>
<evidence type="ECO:0000256" key="3">
    <source>
        <dbReference type="PROSITE-ProRule" id="PRU00339"/>
    </source>
</evidence>
<dbReference type="Gene3D" id="1.25.40.10">
    <property type="entry name" value="Tetratricopeptide repeat domain"/>
    <property type="match status" value="2"/>
</dbReference>
<sequence length="697" mass="73004">MTSSPDRSNRTGPRPSILRRALVALGCMGAFAIALYGFFGLSGARANAETAQAAVERSLQQLRQSNFTAARRSALDAVRADPGSAAAHHALALAQLRLGDGVAAEAEINRAVEAGYDAKRVAPVRAQAILLQSSPERALAESAKTDPRDRVAGLRVRGKAMTLLENWGEALAALQEAVRLAPADADAWVDLGRCRLAAGDISGAILASQRAVQVDAGNIDALVLRGEMVRGQYGLVAALPWFEQALKRDPEYHDALIDYAATLGDAGRSTDMLAATRRALAARPGSPQAYYLQSVLAARGGNTELARSLLEKAGGALDALPGALLLGATLDLEKGENEQAIEKLRQLVGRQPMNLEARKLFALALLRTDSARNAIDLLRPVVARGDADSYALTLAARGFERIGERGQAASLLDRAAAPAFDRPPAFSADESIQTLGADAQNRPNDPGAVVPLIRAMIADGDMGGALARAQRIAGDNPGAPQAHLLVGDLAMLSGRPGEALASFKAAADLRFDEPTMLRLVEAQDKAGDRQGAATTLALFLSQNPASMTALRLSARWQLAGGDFDAAIDTLEALRLRVGDRDAALNADLAAAYAGAGDSDQAEHYGLAAYLLAPGNPAAADAYGWALYLGGAPVAARELLEKAVALAPNHSGLRWHLAQILVELKQLPEARSNARAALSDPRFTNRAAAQILVGKAGG</sequence>
<dbReference type="EMBL" id="JBDIZK010000004">
    <property type="protein sequence ID" value="MEN3747167.1"/>
    <property type="molecule type" value="Genomic_DNA"/>
</dbReference>
<reference evidence="5 6" key="1">
    <citation type="submission" date="2024-05" db="EMBL/GenBank/DDBJ databases">
        <title>Sphingomonas sp. HF-S3 16S ribosomal RNA gene Genome sequencing and assembly.</title>
        <authorList>
            <person name="Lee H."/>
        </authorList>
    </citation>
    <scope>NUCLEOTIDE SEQUENCE [LARGE SCALE GENOMIC DNA]</scope>
    <source>
        <strain evidence="5 6">HF-S3</strain>
    </source>
</reference>
<evidence type="ECO:0000256" key="1">
    <source>
        <dbReference type="ARBA" id="ARBA00022737"/>
    </source>
</evidence>
<dbReference type="InterPro" id="IPR011990">
    <property type="entry name" value="TPR-like_helical_dom_sf"/>
</dbReference>
<dbReference type="Pfam" id="PF13432">
    <property type="entry name" value="TPR_16"/>
    <property type="match status" value="5"/>
</dbReference>
<name>A0ABV0B6E1_9SPHN</name>
<dbReference type="PROSITE" id="PS51318">
    <property type="entry name" value="TAT"/>
    <property type="match status" value="1"/>
</dbReference>
<evidence type="ECO:0000256" key="2">
    <source>
        <dbReference type="ARBA" id="ARBA00022803"/>
    </source>
</evidence>
<comment type="caution">
    <text evidence="5">The sequence shown here is derived from an EMBL/GenBank/DDBJ whole genome shotgun (WGS) entry which is preliminary data.</text>
</comment>
<evidence type="ECO:0000313" key="6">
    <source>
        <dbReference type="Proteomes" id="UP001427805"/>
    </source>
</evidence>
<keyword evidence="4" id="KW-0812">Transmembrane</keyword>
<dbReference type="InterPro" id="IPR051012">
    <property type="entry name" value="CellSynth/LPSAsmb/PSIAsmb"/>
</dbReference>
<dbReference type="PROSITE" id="PS50005">
    <property type="entry name" value="TPR"/>
    <property type="match status" value="1"/>
</dbReference>
<dbReference type="Proteomes" id="UP001427805">
    <property type="component" value="Unassembled WGS sequence"/>
</dbReference>
<protein>
    <submittedName>
        <fullName evidence="5">Tetratricopeptide repeat protein</fullName>
    </submittedName>
</protein>
<organism evidence="5 6">
    <name type="scientific">Sphingomonas rustica</name>
    <dbReference type="NCBI Taxonomy" id="3103142"/>
    <lineage>
        <taxon>Bacteria</taxon>
        <taxon>Pseudomonadati</taxon>
        <taxon>Pseudomonadota</taxon>
        <taxon>Alphaproteobacteria</taxon>
        <taxon>Sphingomonadales</taxon>
        <taxon>Sphingomonadaceae</taxon>
        <taxon>Sphingomonas</taxon>
    </lineage>
</organism>
<keyword evidence="2 3" id="KW-0802">TPR repeat</keyword>
<dbReference type="InterPro" id="IPR006311">
    <property type="entry name" value="TAT_signal"/>
</dbReference>
<dbReference type="PANTHER" id="PTHR45586:SF1">
    <property type="entry name" value="LIPOPOLYSACCHARIDE ASSEMBLY PROTEIN B"/>
    <property type="match status" value="1"/>
</dbReference>
<evidence type="ECO:0000313" key="5">
    <source>
        <dbReference type="EMBL" id="MEN3747167.1"/>
    </source>
</evidence>
<dbReference type="PANTHER" id="PTHR45586">
    <property type="entry name" value="TPR REPEAT-CONTAINING PROTEIN PA4667"/>
    <property type="match status" value="1"/>
</dbReference>
<evidence type="ECO:0000256" key="4">
    <source>
        <dbReference type="SAM" id="Phobius"/>
    </source>
</evidence>
<dbReference type="SMART" id="SM00028">
    <property type="entry name" value="TPR"/>
    <property type="match status" value="7"/>
</dbReference>
<dbReference type="SUPFAM" id="SSF48452">
    <property type="entry name" value="TPR-like"/>
    <property type="match status" value="4"/>
</dbReference>
<feature type="repeat" description="TPR" evidence="3">
    <location>
        <begin position="185"/>
        <end position="218"/>
    </location>
</feature>
<dbReference type="Pfam" id="PF14559">
    <property type="entry name" value="TPR_19"/>
    <property type="match status" value="1"/>
</dbReference>
<feature type="transmembrane region" description="Helical" evidence="4">
    <location>
        <begin position="21"/>
        <end position="39"/>
    </location>
</feature>
<keyword evidence="1" id="KW-0677">Repeat</keyword>
<accession>A0ABV0B6E1</accession>
<gene>
    <name evidence="5" type="ORF">TPR58_08305</name>
</gene>
<keyword evidence="4" id="KW-0472">Membrane</keyword>
<proteinExistence type="predicted"/>
<dbReference type="RefSeq" id="WP_346246165.1">
    <property type="nucleotide sequence ID" value="NZ_JBDIZK010000004.1"/>
</dbReference>
<keyword evidence="4" id="KW-1133">Transmembrane helix</keyword>